<feature type="signal peptide" evidence="9">
    <location>
        <begin position="1"/>
        <end position="22"/>
    </location>
</feature>
<reference evidence="11 12" key="2">
    <citation type="journal article" date="2014" name="FEMS Microbiol. Lett.">
        <title>Draft genomic DNA sequence of the facultatively methylotrophic bacterium Acidomonas methanolica type strain MB58.</title>
        <authorList>
            <person name="Higashiura N."/>
            <person name="Hadano H."/>
            <person name="Hirakawa H."/>
            <person name="Matsutani M."/>
            <person name="Takabe S."/>
            <person name="Matsushita K."/>
            <person name="Azuma Y."/>
        </authorList>
    </citation>
    <scope>NUCLEOTIDE SEQUENCE [LARGE SCALE GENOMIC DNA]</scope>
    <source>
        <strain evidence="11 12">MB58</strain>
    </source>
</reference>
<keyword evidence="6" id="KW-0249">Electron transport</keyword>
<dbReference type="InterPro" id="IPR036909">
    <property type="entry name" value="Cyt_c-like_dom_sf"/>
</dbReference>
<evidence type="ECO:0000256" key="7">
    <source>
        <dbReference type="ARBA" id="ARBA00023004"/>
    </source>
</evidence>
<dbReference type="GO" id="GO:0009055">
    <property type="term" value="F:electron transfer activity"/>
    <property type="evidence" value="ECO:0007669"/>
    <property type="project" value="InterPro"/>
</dbReference>
<evidence type="ECO:0000256" key="3">
    <source>
        <dbReference type="ARBA" id="ARBA00022617"/>
    </source>
</evidence>
<evidence type="ECO:0000313" key="12">
    <source>
        <dbReference type="Proteomes" id="UP000019760"/>
    </source>
</evidence>
<keyword evidence="12" id="KW-1185">Reference proteome</keyword>
<organism evidence="11 12">
    <name type="scientific">Acidomonas methanolica NBRC 104435</name>
    <dbReference type="NCBI Taxonomy" id="1231351"/>
    <lineage>
        <taxon>Bacteria</taxon>
        <taxon>Pseudomonadati</taxon>
        <taxon>Pseudomonadota</taxon>
        <taxon>Alphaproteobacteria</taxon>
        <taxon>Acetobacterales</taxon>
        <taxon>Acetobacteraceae</taxon>
        <taxon>Acidomonas</taxon>
    </lineage>
</organism>
<dbReference type="PANTHER" id="PTHR35008">
    <property type="entry name" value="BLL4482 PROTEIN-RELATED"/>
    <property type="match status" value="1"/>
</dbReference>
<gene>
    <name evidence="11" type="ORF">Amme_107_010</name>
</gene>
<evidence type="ECO:0000313" key="11">
    <source>
        <dbReference type="EMBL" id="GAJ30151.1"/>
    </source>
</evidence>
<feature type="domain" description="Cytochrome c" evidence="10">
    <location>
        <begin position="33"/>
        <end position="113"/>
    </location>
</feature>
<keyword evidence="5 8" id="KW-0479">Metal-binding</keyword>
<evidence type="ECO:0000256" key="2">
    <source>
        <dbReference type="ARBA" id="ARBA00022448"/>
    </source>
</evidence>
<proteinExistence type="predicted"/>
<evidence type="ECO:0000256" key="5">
    <source>
        <dbReference type="ARBA" id="ARBA00022723"/>
    </source>
</evidence>
<evidence type="ECO:0000256" key="8">
    <source>
        <dbReference type="PROSITE-ProRule" id="PRU00433"/>
    </source>
</evidence>
<sequence length="138" mass="14440">MRMRSIMIALAATVFAPGVALADSAMSVVGKTGPLQTGAAVYQHVCQGCHMPDGKGAVGAGARFPALASNPRLASPGYPVHVVLNGYGGMPWFSGMLSDRQVADVVNYVRTHFGNHYTGSVTPEFVAAHAAHVNMEKE</sequence>
<dbReference type="SUPFAM" id="SSF46626">
    <property type="entry name" value="Cytochrome c"/>
    <property type="match status" value="1"/>
</dbReference>
<dbReference type="PROSITE" id="PS51007">
    <property type="entry name" value="CYTC"/>
    <property type="match status" value="1"/>
</dbReference>
<dbReference type="Gene3D" id="1.10.760.10">
    <property type="entry name" value="Cytochrome c-like domain"/>
    <property type="match status" value="1"/>
</dbReference>
<dbReference type="PANTHER" id="PTHR35008:SF9">
    <property type="entry name" value="CYTOCHROME C DOMAIN-CONTAINING PROTEIN"/>
    <property type="match status" value="1"/>
</dbReference>
<reference evidence="12" key="1">
    <citation type="journal article" date="2014" name="FEMS Microbiol. Lett.">
        <title>Draft Genomic DNA Sequence of the Facultatively Methylotrophic Bacterium Acidomonas methanolica type strain MB58.</title>
        <authorList>
            <person name="Higashiura N."/>
            <person name="Hadano H."/>
            <person name="Hirakawa H."/>
            <person name="Matsutani M."/>
            <person name="Takabe S."/>
            <person name="Matsushita K."/>
            <person name="Azuma Y."/>
        </authorList>
    </citation>
    <scope>NUCLEOTIDE SEQUENCE [LARGE SCALE GENOMIC DNA]</scope>
    <source>
        <strain evidence="12">MB58</strain>
    </source>
</reference>
<dbReference type="InterPro" id="IPR009056">
    <property type="entry name" value="Cyt_c-like_dom"/>
</dbReference>
<feature type="chain" id="PRO_5030001471" evidence="9">
    <location>
        <begin position="23"/>
        <end position="138"/>
    </location>
</feature>
<dbReference type="GO" id="GO:0020037">
    <property type="term" value="F:heme binding"/>
    <property type="evidence" value="ECO:0007669"/>
    <property type="project" value="InterPro"/>
</dbReference>
<evidence type="ECO:0000256" key="6">
    <source>
        <dbReference type="ARBA" id="ARBA00022982"/>
    </source>
</evidence>
<keyword evidence="3 8" id="KW-0349">Heme</keyword>
<protein>
    <submittedName>
        <fullName evidence="11">Cytochrome c</fullName>
    </submittedName>
</protein>
<dbReference type="GO" id="GO:0005506">
    <property type="term" value="F:iron ion binding"/>
    <property type="evidence" value="ECO:0007669"/>
    <property type="project" value="InterPro"/>
</dbReference>
<dbReference type="EMBL" id="BAND01000106">
    <property type="protein sequence ID" value="GAJ30151.1"/>
    <property type="molecule type" value="Genomic_DNA"/>
</dbReference>
<evidence type="ECO:0000256" key="1">
    <source>
        <dbReference type="ARBA" id="ARBA00001926"/>
    </source>
</evidence>
<dbReference type="PRINTS" id="PR00605">
    <property type="entry name" value="CYTCHROMECIC"/>
</dbReference>
<accession>A0A023D8N6</accession>
<keyword evidence="7 8" id="KW-0408">Iron</keyword>
<keyword evidence="2" id="KW-0813">Transport</keyword>
<name>A0A023D8N6_ACIMT</name>
<dbReference type="InterPro" id="IPR051459">
    <property type="entry name" value="Cytochrome_c-type_DH"/>
</dbReference>
<comment type="cofactor">
    <cofactor evidence="1">
        <name>heme c</name>
        <dbReference type="ChEBI" id="CHEBI:61717"/>
    </cofactor>
</comment>
<dbReference type="Pfam" id="PF13442">
    <property type="entry name" value="Cytochrome_CBB3"/>
    <property type="match status" value="1"/>
</dbReference>
<dbReference type="AlphaFoldDB" id="A0A023D8N6"/>
<keyword evidence="4" id="KW-0679">Respiratory chain</keyword>
<evidence type="ECO:0000259" key="10">
    <source>
        <dbReference type="PROSITE" id="PS51007"/>
    </source>
</evidence>
<comment type="caution">
    <text evidence="11">The sequence shown here is derived from an EMBL/GenBank/DDBJ whole genome shotgun (WGS) entry which is preliminary data.</text>
</comment>
<keyword evidence="9" id="KW-0732">Signal</keyword>
<dbReference type="InterPro" id="IPR008168">
    <property type="entry name" value="Cyt_C_IC"/>
</dbReference>
<dbReference type="Proteomes" id="UP000019760">
    <property type="component" value="Unassembled WGS sequence"/>
</dbReference>
<evidence type="ECO:0000256" key="9">
    <source>
        <dbReference type="SAM" id="SignalP"/>
    </source>
</evidence>
<evidence type="ECO:0000256" key="4">
    <source>
        <dbReference type="ARBA" id="ARBA00022660"/>
    </source>
</evidence>